<dbReference type="KEGG" id="tra:Trad_1660"/>
<dbReference type="STRING" id="649638.Trad_1660"/>
<dbReference type="InterPro" id="IPR021124">
    <property type="entry name" value="CRISPR-assoc_prot_Cas5"/>
</dbReference>
<protein>
    <recommendedName>
        <fullName evidence="2">pre-crRNA processing endonuclease</fullName>
        <ecNumber evidence="2">3.1.-.-</ecNumber>
    </recommendedName>
</protein>
<dbReference type="eggNOG" id="ENOG502Z82V">
    <property type="taxonomic scope" value="Bacteria"/>
</dbReference>
<evidence type="ECO:0000313" key="4">
    <source>
        <dbReference type="Proteomes" id="UP000000379"/>
    </source>
</evidence>
<dbReference type="InterPro" id="IPR013422">
    <property type="entry name" value="CRISPR-assoc_prot_Cas5_N"/>
</dbReference>
<dbReference type="InterPro" id="IPR010155">
    <property type="entry name" value="CRISPR-assoc_prot_Cas5d"/>
</dbReference>
<reference evidence="4" key="1">
    <citation type="submission" date="2010-05" db="EMBL/GenBank/DDBJ databases">
        <title>The complete genome of Truepera radiovictris DSM 17093.</title>
        <authorList>
            <consortium name="US DOE Joint Genome Institute (JGI-PGF)"/>
            <person name="Lucas S."/>
            <person name="Copeland A."/>
            <person name="Lapidus A."/>
            <person name="Glavina del Rio T."/>
            <person name="Dalin E."/>
            <person name="Tice H."/>
            <person name="Bruce D."/>
            <person name="Goodwin L."/>
            <person name="Pitluck S."/>
            <person name="Kyrpides N."/>
            <person name="Mavromatis K."/>
            <person name="Ovchinnikova G."/>
            <person name="Munk A.C."/>
            <person name="Detter J.C."/>
            <person name="Han C."/>
            <person name="Tapia R."/>
            <person name="Land M."/>
            <person name="Hauser L."/>
            <person name="Markowitz V."/>
            <person name="Cheng J.-F."/>
            <person name="Hugenholtz P."/>
            <person name="Woyke T."/>
            <person name="Wu D."/>
            <person name="Tindall B."/>
            <person name="Pomrenke H.G."/>
            <person name="Brambilla E."/>
            <person name="Klenk H.-P."/>
            <person name="Eisen J.A."/>
        </authorList>
    </citation>
    <scope>NUCLEOTIDE SEQUENCE [LARGE SCALE GENOMIC DNA]</scope>
    <source>
        <strain evidence="4">DSM 17093 / CIP 108686 / LMG 22925 / RQ-24</strain>
    </source>
</reference>
<reference evidence="3 4" key="2">
    <citation type="journal article" date="2011" name="Stand. Genomic Sci.">
        <title>Complete genome sequence of Truepera radiovictrix type strain (RQ-24).</title>
        <authorList>
            <person name="Ivanova N."/>
            <person name="Rohde C."/>
            <person name="Munk C."/>
            <person name="Nolan M."/>
            <person name="Lucas S."/>
            <person name="Del Rio T.G."/>
            <person name="Tice H."/>
            <person name="Deshpande S."/>
            <person name="Cheng J.F."/>
            <person name="Tapia R."/>
            <person name="Han C."/>
            <person name="Goodwin L."/>
            <person name="Pitluck S."/>
            <person name="Liolios K."/>
            <person name="Mavromatis K."/>
            <person name="Mikhailova N."/>
            <person name="Pati A."/>
            <person name="Chen A."/>
            <person name="Palaniappan K."/>
            <person name="Land M."/>
            <person name="Hauser L."/>
            <person name="Chang Y.J."/>
            <person name="Jeffries C.D."/>
            <person name="Brambilla E."/>
            <person name="Rohde M."/>
            <person name="Goker M."/>
            <person name="Tindall B.J."/>
            <person name="Woyke T."/>
            <person name="Bristow J."/>
            <person name="Eisen J.A."/>
            <person name="Markowitz V."/>
            <person name="Hugenholtz P."/>
            <person name="Kyrpides N.C."/>
            <person name="Klenk H.P."/>
            <person name="Lapidus A."/>
        </authorList>
    </citation>
    <scope>NUCLEOTIDE SEQUENCE [LARGE SCALE GENOMIC DNA]</scope>
    <source>
        <strain evidence="4">DSM 17093 / CIP 108686 / LMG 22925 / RQ-24</strain>
    </source>
</reference>
<dbReference type="Gene3D" id="3.30.70.2660">
    <property type="match status" value="1"/>
</dbReference>
<dbReference type="GO" id="GO:0051607">
    <property type="term" value="P:defense response to virus"/>
    <property type="evidence" value="ECO:0007669"/>
    <property type="project" value="UniProtKB-UniRule"/>
</dbReference>
<accession>D7CYD9</accession>
<gene>
    <name evidence="3" type="ordered locus">Trad_1660</name>
</gene>
<dbReference type="GO" id="GO:0043571">
    <property type="term" value="P:maintenance of CRISPR repeat elements"/>
    <property type="evidence" value="ECO:0007669"/>
    <property type="project" value="UniProtKB-UniRule"/>
</dbReference>
<evidence type="ECO:0000256" key="2">
    <source>
        <dbReference type="PIRNR" id="PIRNR029950"/>
    </source>
</evidence>
<dbReference type="HOGENOM" id="CLU_086014_0_0_0"/>
<dbReference type="RefSeq" id="WP_013178146.1">
    <property type="nucleotide sequence ID" value="NC_014221.1"/>
</dbReference>
<comment type="function">
    <text evidence="2">CRISPR (clustered regularly interspaced short palindromic repeat) is an adaptive immune system that provides protection against mobile genetic elements (viruses, transposable elements and conjugative plasmids). CRISPR clusters contain spacers, sequences complementary to antecedent mobile elements, and target invading nucleic acids. CRISPR clusters are transcribed and processed into CRISPR RNA (crRNA).</text>
</comment>
<evidence type="ECO:0000313" key="3">
    <source>
        <dbReference type="EMBL" id="ADI14778.1"/>
    </source>
</evidence>
<keyword evidence="4" id="KW-1185">Reference proteome</keyword>
<sequence length="243" mass="27288">MLTLKVWGDYACFTRPENKAERVSYDVMTPSAARGVLEAVFWKPEFTWRVREIIALKPVKRLSILRNEVNTLASERAAKGWAANGGGFDAESDRAQRHALVLRDVAYLIRAEMVLRPHATDPLTKYTEIFERRAEKGQAFAQPYLGTREFSAFFSLPDGSETPANLVRQLGGEYAERAGELSLGRMLFDLEFQEAAKGRLTYRQHSPEGGRWVAGDAVPRFFDAKLTDGGVLRVPPELYGETS</sequence>
<dbReference type="OrthoDB" id="5621871at2"/>
<dbReference type="GO" id="GO:0016787">
    <property type="term" value="F:hydrolase activity"/>
    <property type="evidence" value="ECO:0007669"/>
    <property type="project" value="UniProtKB-KW"/>
</dbReference>
<dbReference type="Pfam" id="PF09704">
    <property type="entry name" value="Cas_Cas5d"/>
    <property type="match status" value="1"/>
</dbReference>
<dbReference type="GO" id="GO:0003723">
    <property type="term" value="F:RNA binding"/>
    <property type="evidence" value="ECO:0007669"/>
    <property type="project" value="UniProtKB-UniRule"/>
</dbReference>
<dbReference type="AlphaFoldDB" id="D7CYD9"/>
<organism evidence="3 4">
    <name type="scientific">Truepera radiovictrix (strain DSM 17093 / CIP 108686 / LMG 22925 / RQ-24)</name>
    <dbReference type="NCBI Taxonomy" id="649638"/>
    <lineage>
        <taxon>Bacteria</taxon>
        <taxon>Thermotogati</taxon>
        <taxon>Deinococcota</taxon>
        <taxon>Deinococci</taxon>
        <taxon>Trueperales</taxon>
        <taxon>Trueperaceae</taxon>
        <taxon>Truepera</taxon>
    </lineage>
</organism>
<dbReference type="PIRSF" id="PIRSF029950">
    <property type="entry name" value="Cas_CT1134"/>
    <property type="match status" value="1"/>
</dbReference>
<dbReference type="GO" id="GO:0004519">
    <property type="term" value="F:endonuclease activity"/>
    <property type="evidence" value="ECO:0007669"/>
    <property type="project" value="UniProtKB-UniRule"/>
</dbReference>
<keyword evidence="2" id="KW-0694">RNA-binding</keyword>
<name>D7CYD9_TRURR</name>
<evidence type="ECO:0000256" key="1">
    <source>
        <dbReference type="ARBA" id="ARBA00023118"/>
    </source>
</evidence>
<dbReference type="Proteomes" id="UP000000379">
    <property type="component" value="Chromosome"/>
</dbReference>
<comment type="similarity">
    <text evidence="2">Belongs to the CRISPR-associated protein Cas5 family. Subtype I-C/Dvulg subfamily.</text>
</comment>
<proteinExistence type="inferred from homology"/>
<keyword evidence="2" id="KW-0255">Endonuclease</keyword>
<dbReference type="NCBIfam" id="TIGR01876">
    <property type="entry name" value="cas_Cas5d"/>
    <property type="match status" value="1"/>
</dbReference>
<dbReference type="EMBL" id="CP002049">
    <property type="protein sequence ID" value="ADI14778.1"/>
    <property type="molecule type" value="Genomic_DNA"/>
</dbReference>
<keyword evidence="2" id="KW-0540">Nuclease</keyword>
<dbReference type="NCBIfam" id="TIGR02593">
    <property type="entry name" value="CRISPR_cas5"/>
    <property type="match status" value="1"/>
</dbReference>
<dbReference type="EC" id="3.1.-.-" evidence="2"/>
<keyword evidence="1 2" id="KW-0051">Antiviral defense</keyword>
<keyword evidence="2" id="KW-0378">Hydrolase</keyword>